<comment type="caution">
    <text evidence="2">The sequence shown here is derived from an EMBL/GenBank/DDBJ whole genome shotgun (WGS) entry which is preliminary data.</text>
</comment>
<proteinExistence type="predicted"/>
<feature type="region of interest" description="Disordered" evidence="1">
    <location>
        <begin position="207"/>
        <end position="247"/>
    </location>
</feature>
<sequence>MLNPGTRIEQIKKSCDPSLWMPSVLAADSAGQKAHFQVEDKSGDLKITATKDQAKVIAQADSVQVVVKPGTAEYPVLKSDKPIVHVTQPGWSSISFRKSAIFKRKMPLSWQAKKQAETDGNLKSRKTTPEKGFVNSKSLDKFKSEQQRRRVFPNKGSSISHEKERSKQSVHDKQDVSASKKSDVKYGGFQVSGNAGKLKMHVTMDETTLSSESGGVDISLNKHPSSSSSSSTSDQRRLDTQKFRKESADKTVHIATELESSLSSFGLRKSVVTKLHDITTDWD</sequence>
<feature type="compositionally biased region" description="Basic and acidic residues" evidence="1">
    <location>
        <begin position="138"/>
        <end position="148"/>
    </location>
</feature>
<reference evidence="2" key="1">
    <citation type="submission" date="2023-01" db="EMBL/GenBank/DDBJ databases">
        <title>Genome assembly of the deep-sea coral Lophelia pertusa.</title>
        <authorList>
            <person name="Herrera S."/>
            <person name="Cordes E."/>
        </authorList>
    </citation>
    <scope>NUCLEOTIDE SEQUENCE</scope>
    <source>
        <strain evidence="2">USNM1676648</strain>
        <tissue evidence="2">Polyp</tissue>
    </source>
</reference>
<dbReference type="OrthoDB" id="5964969at2759"/>
<organism evidence="2 3">
    <name type="scientific">Desmophyllum pertusum</name>
    <dbReference type="NCBI Taxonomy" id="174260"/>
    <lineage>
        <taxon>Eukaryota</taxon>
        <taxon>Metazoa</taxon>
        <taxon>Cnidaria</taxon>
        <taxon>Anthozoa</taxon>
        <taxon>Hexacorallia</taxon>
        <taxon>Scleractinia</taxon>
        <taxon>Caryophylliina</taxon>
        <taxon>Caryophylliidae</taxon>
        <taxon>Desmophyllum</taxon>
    </lineage>
</organism>
<protein>
    <submittedName>
        <fullName evidence="2">Uncharacterized protein</fullName>
    </submittedName>
</protein>
<feature type="region of interest" description="Disordered" evidence="1">
    <location>
        <begin position="109"/>
        <end position="190"/>
    </location>
</feature>
<gene>
    <name evidence="2" type="ORF">OS493_001182</name>
</gene>
<feature type="compositionally biased region" description="Basic and acidic residues" evidence="1">
    <location>
        <begin position="160"/>
        <end position="184"/>
    </location>
</feature>
<keyword evidence="3" id="KW-1185">Reference proteome</keyword>
<accession>A0A9W9ZUL9</accession>
<dbReference type="EMBL" id="MU825873">
    <property type="protein sequence ID" value="KAJ7387835.1"/>
    <property type="molecule type" value="Genomic_DNA"/>
</dbReference>
<dbReference type="Proteomes" id="UP001163046">
    <property type="component" value="Unassembled WGS sequence"/>
</dbReference>
<evidence type="ECO:0000256" key="1">
    <source>
        <dbReference type="SAM" id="MobiDB-lite"/>
    </source>
</evidence>
<feature type="compositionally biased region" description="Basic and acidic residues" evidence="1">
    <location>
        <begin position="234"/>
        <end position="247"/>
    </location>
</feature>
<evidence type="ECO:0000313" key="3">
    <source>
        <dbReference type="Proteomes" id="UP001163046"/>
    </source>
</evidence>
<name>A0A9W9ZUL9_9CNID</name>
<evidence type="ECO:0000313" key="2">
    <source>
        <dbReference type="EMBL" id="KAJ7387835.1"/>
    </source>
</evidence>
<dbReference type="AlphaFoldDB" id="A0A9W9ZUL9"/>